<dbReference type="GO" id="GO:0055085">
    <property type="term" value="P:transmembrane transport"/>
    <property type="evidence" value="ECO:0007669"/>
    <property type="project" value="InterPro"/>
</dbReference>
<dbReference type="Gene3D" id="1.50.40.10">
    <property type="entry name" value="Mitochondrial carrier domain"/>
    <property type="match status" value="1"/>
</dbReference>
<comment type="similarity">
    <text evidence="2 13">Belongs to the mitochondrial carrier (TC 2.A.29) family.</text>
</comment>
<dbReference type="EMBL" id="CASHTH010000066">
    <property type="protein sequence ID" value="CAI7990342.1"/>
    <property type="molecule type" value="Genomic_DNA"/>
</dbReference>
<dbReference type="InterPro" id="IPR023395">
    <property type="entry name" value="MCP_dom_sf"/>
</dbReference>
<feature type="repeat" description="Solcar" evidence="12">
    <location>
        <begin position="31"/>
        <end position="121"/>
    </location>
</feature>
<dbReference type="PANTHER" id="PTHR24089">
    <property type="entry name" value="SOLUTE CARRIER FAMILY 25"/>
    <property type="match status" value="1"/>
</dbReference>
<evidence type="ECO:0000256" key="1">
    <source>
        <dbReference type="ARBA" id="ARBA00004448"/>
    </source>
</evidence>
<keyword evidence="8" id="KW-0106">Calcium</keyword>
<dbReference type="GO" id="GO:0046872">
    <property type="term" value="F:metal ion binding"/>
    <property type="evidence" value="ECO:0007669"/>
    <property type="project" value="UniProtKB-KW"/>
</dbReference>
<feature type="repeat" description="Solcar" evidence="12">
    <location>
        <begin position="131"/>
        <end position="222"/>
    </location>
</feature>
<keyword evidence="3 13" id="KW-0813">Transport</keyword>
<gene>
    <name evidence="14" type="ORF">GBAR_LOCUS460</name>
</gene>
<dbReference type="PRINTS" id="PR00926">
    <property type="entry name" value="MITOCARRIER"/>
</dbReference>
<proteinExistence type="inferred from homology"/>
<dbReference type="PRINTS" id="PR00928">
    <property type="entry name" value="GRAVESDC"/>
</dbReference>
<protein>
    <submittedName>
        <fullName evidence="14">Mitochondrial adenine nucleotide transporter ADNT1</fullName>
    </submittedName>
</protein>
<dbReference type="InterPro" id="IPR018108">
    <property type="entry name" value="MCP_transmembrane"/>
</dbReference>
<accession>A0AA35W0P0</accession>
<evidence type="ECO:0000256" key="13">
    <source>
        <dbReference type="RuleBase" id="RU000488"/>
    </source>
</evidence>
<name>A0AA35W0P0_GEOBA</name>
<dbReference type="PROSITE" id="PS50920">
    <property type="entry name" value="SOLCAR"/>
    <property type="match status" value="3"/>
</dbReference>
<evidence type="ECO:0000256" key="8">
    <source>
        <dbReference type="ARBA" id="ARBA00022837"/>
    </source>
</evidence>
<keyword evidence="4 12" id="KW-0812">Transmembrane</keyword>
<keyword evidence="7" id="KW-0999">Mitochondrion inner membrane</keyword>
<evidence type="ECO:0000313" key="14">
    <source>
        <dbReference type="EMBL" id="CAI7990342.1"/>
    </source>
</evidence>
<evidence type="ECO:0000256" key="6">
    <source>
        <dbReference type="ARBA" id="ARBA00022737"/>
    </source>
</evidence>
<keyword evidence="10" id="KW-0496">Mitochondrion</keyword>
<comment type="caution">
    <text evidence="14">The sequence shown here is derived from an EMBL/GenBank/DDBJ whole genome shotgun (WGS) entry which is preliminary data.</text>
</comment>
<keyword evidence="11 12" id="KW-0472">Membrane</keyword>
<dbReference type="InterPro" id="IPR002167">
    <property type="entry name" value="GDC-like"/>
</dbReference>
<keyword evidence="5" id="KW-0479">Metal-binding</keyword>
<dbReference type="Proteomes" id="UP001174909">
    <property type="component" value="Unassembled WGS sequence"/>
</dbReference>
<dbReference type="SUPFAM" id="SSF103506">
    <property type="entry name" value="Mitochondrial carrier"/>
    <property type="match status" value="1"/>
</dbReference>
<keyword evidence="15" id="KW-1185">Reference proteome</keyword>
<organism evidence="14 15">
    <name type="scientific">Geodia barretti</name>
    <name type="common">Barrett's horny sponge</name>
    <dbReference type="NCBI Taxonomy" id="519541"/>
    <lineage>
        <taxon>Eukaryota</taxon>
        <taxon>Metazoa</taxon>
        <taxon>Porifera</taxon>
        <taxon>Demospongiae</taxon>
        <taxon>Heteroscleromorpha</taxon>
        <taxon>Tetractinellida</taxon>
        <taxon>Astrophorina</taxon>
        <taxon>Geodiidae</taxon>
        <taxon>Geodia</taxon>
    </lineage>
</organism>
<evidence type="ECO:0000256" key="7">
    <source>
        <dbReference type="ARBA" id="ARBA00022792"/>
    </source>
</evidence>
<evidence type="ECO:0000256" key="12">
    <source>
        <dbReference type="PROSITE-ProRule" id="PRU00282"/>
    </source>
</evidence>
<comment type="subcellular location">
    <subcellularLocation>
        <location evidence="1">Mitochondrion inner membrane</location>
        <topology evidence="1">Multi-pass membrane protein</topology>
    </subcellularLocation>
</comment>
<dbReference type="AlphaFoldDB" id="A0AA35W0P0"/>
<evidence type="ECO:0000256" key="10">
    <source>
        <dbReference type="ARBA" id="ARBA00023128"/>
    </source>
</evidence>
<evidence type="ECO:0000256" key="5">
    <source>
        <dbReference type="ARBA" id="ARBA00022723"/>
    </source>
</evidence>
<dbReference type="Pfam" id="PF00153">
    <property type="entry name" value="Mito_carr"/>
    <property type="match status" value="3"/>
</dbReference>
<evidence type="ECO:0000256" key="3">
    <source>
        <dbReference type="ARBA" id="ARBA00022448"/>
    </source>
</evidence>
<sequence>MAAPAPANATIQEEEDEGLRRPSSLWDRVTLSQLKHLVAGGVAGAVSRTAVSPLERMKILFQLQVETVKGERKFQGMASTLRLIWREEGVKGYFKGNGTNVMRIVPYVAVQFAAYEEYKKLLGIPDDVREQSPLKRLVAGGLAGITSVTATYPLDLVRTRLSAQGEGPDRKYKNVRHAFRTILKEEGGMWSGCLYRGIFPTLCGIAPYVGLNFAVYETLKGWVMLQLLEDDDNRQQVELDSELPVGWKLGCGAIAGALGQSVTYPLDVLRRRMQMIGAMGEKFPYRSTPHAVVTMYRTEGVLAFYKGMLPNVIKVAPSISIAFVTYEFVKAWLFGVKMTWR</sequence>
<feature type="repeat" description="Solcar" evidence="12">
    <location>
        <begin position="243"/>
        <end position="332"/>
    </location>
</feature>
<keyword evidence="6" id="KW-0677">Repeat</keyword>
<evidence type="ECO:0000256" key="2">
    <source>
        <dbReference type="ARBA" id="ARBA00006375"/>
    </source>
</evidence>
<reference evidence="14" key="1">
    <citation type="submission" date="2023-03" db="EMBL/GenBank/DDBJ databases">
        <authorList>
            <person name="Steffen K."/>
            <person name="Cardenas P."/>
        </authorList>
    </citation>
    <scope>NUCLEOTIDE SEQUENCE</scope>
</reference>
<evidence type="ECO:0000256" key="11">
    <source>
        <dbReference type="ARBA" id="ARBA00023136"/>
    </source>
</evidence>
<evidence type="ECO:0000313" key="15">
    <source>
        <dbReference type="Proteomes" id="UP001174909"/>
    </source>
</evidence>
<keyword evidence="9" id="KW-1133">Transmembrane helix</keyword>
<evidence type="ECO:0000256" key="9">
    <source>
        <dbReference type="ARBA" id="ARBA00022989"/>
    </source>
</evidence>
<evidence type="ECO:0000256" key="4">
    <source>
        <dbReference type="ARBA" id="ARBA00022692"/>
    </source>
</evidence>
<dbReference type="FunFam" id="1.50.40.10:FF:000016">
    <property type="entry name" value="Solute carrier family 25 member 23"/>
    <property type="match status" value="1"/>
</dbReference>
<dbReference type="InterPro" id="IPR002067">
    <property type="entry name" value="MCP"/>
</dbReference>
<dbReference type="GO" id="GO:0005743">
    <property type="term" value="C:mitochondrial inner membrane"/>
    <property type="evidence" value="ECO:0007669"/>
    <property type="project" value="UniProtKB-SubCell"/>
</dbReference>